<evidence type="ECO:0000256" key="1">
    <source>
        <dbReference type="SAM" id="MobiDB-lite"/>
    </source>
</evidence>
<feature type="domain" description="DUF5666" evidence="2">
    <location>
        <begin position="514"/>
        <end position="571"/>
    </location>
</feature>
<keyword evidence="4" id="KW-1185">Reference proteome</keyword>
<evidence type="ECO:0000313" key="4">
    <source>
        <dbReference type="Proteomes" id="UP000562027"/>
    </source>
</evidence>
<dbReference type="RefSeq" id="WP_184299897.1">
    <property type="nucleotide sequence ID" value="NZ_JACHLP010000005.1"/>
</dbReference>
<accession>A0A840LBL1</accession>
<feature type="domain" description="DUF5666" evidence="2">
    <location>
        <begin position="589"/>
        <end position="646"/>
    </location>
</feature>
<comment type="caution">
    <text evidence="3">The sequence shown here is derived from an EMBL/GenBank/DDBJ whole genome shotgun (WGS) entry which is preliminary data.</text>
</comment>
<feature type="domain" description="DUF5666" evidence="2">
    <location>
        <begin position="132"/>
        <end position="196"/>
    </location>
</feature>
<dbReference type="PROSITE" id="PS51257">
    <property type="entry name" value="PROKAR_LIPOPROTEIN"/>
    <property type="match status" value="1"/>
</dbReference>
<organism evidence="3 4">
    <name type="scientific">Roseateles oligotrophus</name>
    <dbReference type="NCBI Taxonomy" id="1769250"/>
    <lineage>
        <taxon>Bacteria</taxon>
        <taxon>Pseudomonadati</taxon>
        <taxon>Pseudomonadota</taxon>
        <taxon>Betaproteobacteria</taxon>
        <taxon>Burkholderiales</taxon>
        <taxon>Sphaerotilaceae</taxon>
        <taxon>Roseateles</taxon>
    </lineage>
</organism>
<name>A0A840LBL1_9BURK</name>
<dbReference type="AlphaFoldDB" id="A0A840LBL1"/>
<evidence type="ECO:0000313" key="3">
    <source>
        <dbReference type="EMBL" id="MBB4844042.1"/>
    </source>
</evidence>
<dbReference type="InterPro" id="IPR043724">
    <property type="entry name" value="DUF5666"/>
</dbReference>
<proteinExistence type="predicted"/>
<feature type="domain" description="DUF5666" evidence="2">
    <location>
        <begin position="358"/>
        <end position="414"/>
    </location>
</feature>
<feature type="region of interest" description="Disordered" evidence="1">
    <location>
        <begin position="34"/>
        <end position="58"/>
    </location>
</feature>
<feature type="domain" description="DUF5666" evidence="2">
    <location>
        <begin position="427"/>
        <end position="483"/>
    </location>
</feature>
<dbReference type="EMBL" id="JACHLP010000005">
    <property type="protein sequence ID" value="MBB4844042.1"/>
    <property type="molecule type" value="Genomic_DNA"/>
</dbReference>
<reference evidence="3 4" key="1">
    <citation type="submission" date="2020-08" db="EMBL/GenBank/DDBJ databases">
        <title>Functional genomics of gut bacteria from endangered species of beetles.</title>
        <authorList>
            <person name="Carlos-Shanley C."/>
        </authorList>
    </citation>
    <scope>NUCLEOTIDE SEQUENCE [LARGE SCALE GENOMIC DNA]</scope>
    <source>
        <strain evidence="3 4">S00239</strain>
    </source>
</reference>
<evidence type="ECO:0000259" key="2">
    <source>
        <dbReference type="Pfam" id="PF18914"/>
    </source>
</evidence>
<dbReference type="Proteomes" id="UP000562027">
    <property type="component" value="Unassembled WGS sequence"/>
</dbReference>
<gene>
    <name evidence="3" type="ORF">HNP55_002578</name>
</gene>
<sequence>MNILSKSSSFWPRSSWRPALAALSTGILVACGGGGGGSPASSEPAATPPPPAAPAAPAASAASLVEGTITGFGSVIIDGQRYDDSGVKVAFANNPESSSAASLGDLRTGMRVQADLKDGVLQNLAVNFALVGTLANINTAAGTLTVFGQTIKIVSGGQMPTVFEGFSSLSQLALGDLIKVAGSVASDGSISASRIERRLKDGSELFRLSGAVQNLDSTAKRFGLTGNSSVMVDYSQAKILPAGAAIENGKLVSLVSVTAPVSGVLTATVVEVKAKKQSDSKDFSVGGLVSDFQSLAAFRIGDVLVDASTATLKEGTVAADVANGAQAFAQGAITAGVLKASSLRVFKTDTAIQALLIGQVTDYVSLANFSLRGTAVDGSSAAFSKGQASDIAVGTWLKVSGQLTASGVKAKTIEVQAPPANKPAKLQGAISNLDLAAKKLTVLGVTVQWNDSSKFSFEGGLTLATLANGMTVSVEGSYDASSNVFTLGSLQASAPKSKPDTSRTVGFSGIAFNVSAGGFSVGSNAVLIGPNTSVQPSGSSLADLVNGARVNVKASLTQVDGKPVLTALSIEIEKPEKDSAGNSYLYLAGLISDYLSPSSFSVAGQKVDASGSGLVFIDGNAGKLANGAKVEIKGSLNASGVLVAVKLHFMPG</sequence>
<protein>
    <recommendedName>
        <fullName evidence="2">DUF5666 domain-containing protein</fullName>
    </recommendedName>
</protein>
<dbReference type="Pfam" id="PF18914">
    <property type="entry name" value="DUF5666"/>
    <property type="match status" value="5"/>
</dbReference>